<comment type="caution">
    <text evidence="2">The sequence shown here is derived from an EMBL/GenBank/DDBJ whole genome shotgun (WGS) entry which is preliminary data.</text>
</comment>
<dbReference type="Gene3D" id="3.20.20.30">
    <property type="entry name" value="Luciferase-like domain"/>
    <property type="match status" value="1"/>
</dbReference>
<dbReference type="Pfam" id="PF00296">
    <property type="entry name" value="Bac_luciferase"/>
    <property type="match status" value="1"/>
</dbReference>
<dbReference type="NCBIfam" id="TIGR03619">
    <property type="entry name" value="F420_Rv2161c"/>
    <property type="match status" value="1"/>
</dbReference>
<sequence length="277" mass="30308">MEHGVVTFLTDYGIDGPTLARAVEERDLDAVFLCEHTHIPTSRQSAWHGGAELPRRYSHTFDPFVALAAMATVTERIALGTAVSLVLQHNPIGLAKTVASVDRLANGRFEFGVGPGWNREEMANHGIDPSARTARMLEHIAAMREIWENDEAEFHGRFVDFDPIWSWPKPASAPPILIGGEGPTVLDRVLEHGDAWLPRGSTPDEVEALAPRLAELRSRAGDAGREDITVTLFAGDVDKLVLEAAERAGIHRVLFLLPDGGTDVVLPYLDQYVAARV</sequence>
<dbReference type="RefSeq" id="WP_241041569.1">
    <property type="nucleotide sequence ID" value="NZ_BAAAJF010000016.1"/>
</dbReference>
<proteinExistence type="predicted"/>
<evidence type="ECO:0000259" key="1">
    <source>
        <dbReference type="Pfam" id="PF00296"/>
    </source>
</evidence>
<dbReference type="InterPro" id="IPR036661">
    <property type="entry name" value="Luciferase-like_sf"/>
</dbReference>
<dbReference type="InterPro" id="IPR011251">
    <property type="entry name" value="Luciferase-like_dom"/>
</dbReference>
<name>A0ABS9TQE2_9PSEU</name>
<dbReference type="SUPFAM" id="SSF51679">
    <property type="entry name" value="Bacterial luciferase-like"/>
    <property type="match status" value="1"/>
</dbReference>
<accession>A0ABS9TQE2</accession>
<dbReference type="Proteomes" id="UP001299970">
    <property type="component" value="Unassembled WGS sequence"/>
</dbReference>
<protein>
    <submittedName>
        <fullName evidence="2">LLM class F420-dependent oxidoreductase</fullName>
    </submittedName>
</protein>
<evidence type="ECO:0000313" key="2">
    <source>
        <dbReference type="EMBL" id="MCH6170762.1"/>
    </source>
</evidence>
<keyword evidence="3" id="KW-1185">Reference proteome</keyword>
<feature type="domain" description="Luciferase-like" evidence="1">
    <location>
        <begin position="18"/>
        <end position="232"/>
    </location>
</feature>
<dbReference type="EMBL" id="JAKXMK010000036">
    <property type="protein sequence ID" value="MCH6170762.1"/>
    <property type="molecule type" value="Genomic_DNA"/>
</dbReference>
<organism evidence="2 3">
    <name type="scientific">Pseudonocardia alaniniphila</name>
    <dbReference type="NCBI Taxonomy" id="75291"/>
    <lineage>
        <taxon>Bacteria</taxon>
        <taxon>Bacillati</taxon>
        <taxon>Actinomycetota</taxon>
        <taxon>Actinomycetes</taxon>
        <taxon>Pseudonocardiales</taxon>
        <taxon>Pseudonocardiaceae</taxon>
        <taxon>Pseudonocardia</taxon>
    </lineage>
</organism>
<dbReference type="PANTHER" id="PTHR30011:SF32">
    <property type="entry name" value="CONSERVED PROTEIN"/>
    <property type="match status" value="1"/>
</dbReference>
<dbReference type="PANTHER" id="PTHR30011">
    <property type="entry name" value="ALKANESULFONATE MONOOXYGENASE-RELATED"/>
    <property type="match status" value="1"/>
</dbReference>
<gene>
    <name evidence="2" type="ORF">MMF94_34085</name>
</gene>
<dbReference type="InterPro" id="IPR051260">
    <property type="entry name" value="Diverse_substr_monoxygenases"/>
</dbReference>
<evidence type="ECO:0000313" key="3">
    <source>
        <dbReference type="Proteomes" id="UP001299970"/>
    </source>
</evidence>
<dbReference type="InterPro" id="IPR019921">
    <property type="entry name" value="Lucif-like_OxRdtase_Rv2161c"/>
</dbReference>
<reference evidence="2 3" key="1">
    <citation type="submission" date="2022-03" db="EMBL/GenBank/DDBJ databases">
        <title>Pseudonocardia alaer sp. nov., a novel actinomycete isolated from reed forest soil.</title>
        <authorList>
            <person name="Wang L."/>
        </authorList>
    </citation>
    <scope>NUCLEOTIDE SEQUENCE [LARGE SCALE GENOMIC DNA]</scope>
    <source>
        <strain evidence="2 3">Y-16303</strain>
    </source>
</reference>